<dbReference type="Proteomes" id="UP001359886">
    <property type="component" value="Unassembled WGS sequence"/>
</dbReference>
<comment type="caution">
    <text evidence="1">The sequence shown here is derived from an EMBL/GenBank/DDBJ whole genome shotgun (WGS) entry which is preliminary data.</text>
</comment>
<evidence type="ECO:0000313" key="2">
    <source>
        <dbReference type="Proteomes" id="UP001359886"/>
    </source>
</evidence>
<protein>
    <recommendedName>
        <fullName evidence="3">DUF4440 domain-containing protein</fullName>
    </recommendedName>
</protein>
<sequence>MSEKNSIRATAREADTTSPDAIITAMYDAISGQGGERDWDRIRNLYLDGARLIPTGVRANGEEGLRVLDIEAWIEGARPLFRDQDFYEVEVARRMDRFGNIVQAFSTYECRREPEGPAWMTGINSIQLLRKDGRWWIVTVFWDNATGSNPIPHAYRPAS</sequence>
<dbReference type="AlphaFoldDB" id="A0AAW9R964"/>
<proteinExistence type="predicted"/>
<dbReference type="EMBL" id="JAZHOG010000015">
    <property type="protein sequence ID" value="MEJ8569534.1"/>
    <property type="molecule type" value="Genomic_DNA"/>
</dbReference>
<dbReference type="Gene3D" id="3.10.450.50">
    <property type="match status" value="1"/>
</dbReference>
<evidence type="ECO:0000313" key="1">
    <source>
        <dbReference type="EMBL" id="MEJ8569534.1"/>
    </source>
</evidence>
<organism evidence="1 2">
    <name type="scientific">Elongatibacter sediminis</name>
    <dbReference type="NCBI Taxonomy" id="3119006"/>
    <lineage>
        <taxon>Bacteria</taxon>
        <taxon>Pseudomonadati</taxon>
        <taxon>Pseudomonadota</taxon>
        <taxon>Gammaproteobacteria</taxon>
        <taxon>Chromatiales</taxon>
        <taxon>Wenzhouxiangellaceae</taxon>
        <taxon>Elongatibacter</taxon>
    </lineage>
</organism>
<evidence type="ECO:0008006" key="3">
    <source>
        <dbReference type="Google" id="ProtNLM"/>
    </source>
</evidence>
<dbReference type="SUPFAM" id="SSF54427">
    <property type="entry name" value="NTF2-like"/>
    <property type="match status" value="1"/>
</dbReference>
<keyword evidence="2" id="KW-1185">Reference proteome</keyword>
<reference evidence="1 2" key="1">
    <citation type="submission" date="2024-02" db="EMBL/GenBank/DDBJ databases">
        <title>A novel Wenzhouxiangellaceae bacterium, isolated from coastal sediments.</title>
        <authorList>
            <person name="Du Z.-J."/>
            <person name="Ye Y.-Q."/>
            <person name="Zhang X.-Y."/>
        </authorList>
    </citation>
    <scope>NUCLEOTIDE SEQUENCE [LARGE SCALE GENOMIC DNA]</scope>
    <source>
        <strain evidence="1 2">CH-27</strain>
    </source>
</reference>
<dbReference type="RefSeq" id="WP_354696858.1">
    <property type="nucleotide sequence ID" value="NZ_JAZHOG010000015.1"/>
</dbReference>
<dbReference type="InterPro" id="IPR032710">
    <property type="entry name" value="NTF2-like_dom_sf"/>
</dbReference>
<accession>A0AAW9R964</accession>
<gene>
    <name evidence="1" type="ORF">V3330_18045</name>
</gene>
<name>A0AAW9R964_9GAMM</name>